<feature type="compositionally biased region" description="Basic residues" evidence="1">
    <location>
        <begin position="13"/>
        <end position="28"/>
    </location>
</feature>
<sequence>EQALRPNADACRHGRSLRRRPAPAHARHLQQYGAGPGDHGPRRLWRREHAGALPADLRHSAEVGGDVRAARLRLLPVLPDGADDGGDGSDRLSRIFSGDGRFDGGDLPRLYRDEHRADLLHRRLDVPRRQPLGLHDQAGSHRLVDLPLHGADRRGGGQHHQRLPRLDDAPADRLFRRHHRVHRAHRLGHAAGEVRLPCLRRDAACREARHHGSALAVPEPR</sequence>
<dbReference type="AlphaFoldDB" id="A0A6J4TLP0"/>
<proteinExistence type="predicted"/>
<gene>
    <name evidence="2" type="ORF">AVDCRST_MAG91-2634</name>
</gene>
<evidence type="ECO:0000313" key="2">
    <source>
        <dbReference type="EMBL" id="CAA9527167.1"/>
    </source>
</evidence>
<feature type="non-terminal residue" evidence="2">
    <location>
        <position position="1"/>
    </location>
</feature>
<evidence type="ECO:0000256" key="1">
    <source>
        <dbReference type="SAM" id="MobiDB-lite"/>
    </source>
</evidence>
<dbReference type="EMBL" id="CADCVX010000469">
    <property type="protein sequence ID" value="CAA9527167.1"/>
    <property type="molecule type" value="Genomic_DNA"/>
</dbReference>
<feature type="region of interest" description="Disordered" evidence="1">
    <location>
        <begin position="147"/>
        <end position="169"/>
    </location>
</feature>
<protein>
    <submittedName>
        <fullName evidence="2">FIG005935: membrane protein</fullName>
    </submittedName>
</protein>
<accession>A0A6J4TLP0</accession>
<reference evidence="2" key="1">
    <citation type="submission" date="2020-02" db="EMBL/GenBank/DDBJ databases">
        <authorList>
            <person name="Meier V. D."/>
        </authorList>
    </citation>
    <scope>NUCLEOTIDE SEQUENCE</scope>
    <source>
        <strain evidence="2">AVDCRST_MAG91</strain>
    </source>
</reference>
<feature type="non-terminal residue" evidence="2">
    <location>
        <position position="221"/>
    </location>
</feature>
<feature type="region of interest" description="Disordered" evidence="1">
    <location>
        <begin position="1"/>
        <end position="42"/>
    </location>
</feature>
<organism evidence="2">
    <name type="scientific">uncultured Sphingomonadaceae bacterium</name>
    <dbReference type="NCBI Taxonomy" id="169976"/>
    <lineage>
        <taxon>Bacteria</taxon>
        <taxon>Pseudomonadati</taxon>
        <taxon>Pseudomonadota</taxon>
        <taxon>Alphaproteobacteria</taxon>
        <taxon>Sphingomonadales</taxon>
        <taxon>Sphingomonadaceae</taxon>
        <taxon>environmental samples</taxon>
    </lineage>
</organism>
<name>A0A6J4TLP0_9SPHN</name>